<reference evidence="15" key="2">
    <citation type="submission" date="2017-05" db="UniProtKB">
        <authorList>
            <consortium name="EnsemblMetazoa"/>
        </authorList>
    </citation>
    <scope>IDENTIFICATION</scope>
</reference>
<dbReference type="PRINTS" id="PR00480">
    <property type="entry name" value="ASTACIN"/>
</dbReference>
<feature type="disulfide bond" evidence="10">
    <location>
        <begin position="443"/>
        <end position="453"/>
    </location>
</feature>
<dbReference type="SMART" id="SM00202">
    <property type="entry name" value="SR"/>
    <property type="match status" value="2"/>
</dbReference>
<evidence type="ECO:0000256" key="5">
    <source>
        <dbReference type="ARBA" id="ARBA00022989"/>
    </source>
</evidence>
<feature type="compositionally biased region" description="Basic and acidic residues" evidence="12">
    <location>
        <begin position="115"/>
        <end position="131"/>
    </location>
</feature>
<evidence type="ECO:0000256" key="12">
    <source>
        <dbReference type="SAM" id="MobiDB-lite"/>
    </source>
</evidence>
<reference evidence="16" key="1">
    <citation type="journal article" date="2010" name="Nature">
        <title>The Amphimedon queenslandica genome and the evolution of animal complexity.</title>
        <authorList>
            <person name="Srivastava M."/>
            <person name="Simakov O."/>
            <person name="Chapman J."/>
            <person name="Fahey B."/>
            <person name="Gauthier M.E."/>
            <person name="Mitros T."/>
            <person name="Richards G.S."/>
            <person name="Conaco C."/>
            <person name="Dacre M."/>
            <person name="Hellsten U."/>
            <person name="Larroux C."/>
            <person name="Putnam N.H."/>
            <person name="Stanke M."/>
            <person name="Adamska M."/>
            <person name="Darling A."/>
            <person name="Degnan S.M."/>
            <person name="Oakley T.H."/>
            <person name="Plachetzki D.C."/>
            <person name="Zhai Y."/>
            <person name="Adamski M."/>
            <person name="Calcino A."/>
            <person name="Cummins S.F."/>
            <person name="Goodstein D.M."/>
            <person name="Harris C."/>
            <person name="Jackson D.J."/>
            <person name="Leys S.P."/>
            <person name="Shu S."/>
            <person name="Woodcroft B.J."/>
            <person name="Vervoort M."/>
            <person name="Kosik K.S."/>
            <person name="Manning G."/>
            <person name="Degnan B.M."/>
            <person name="Rokhsar D.S."/>
        </authorList>
    </citation>
    <scope>NUCLEOTIDE SEQUENCE [LARGE SCALE GENOMIC DNA]</scope>
</reference>
<keyword evidence="9" id="KW-0325">Glycoprotein</keyword>
<proteinExistence type="predicted"/>
<dbReference type="Pfam" id="PF01400">
    <property type="entry name" value="Astacin"/>
    <property type="match status" value="1"/>
</dbReference>
<dbReference type="PANTHER" id="PTHR48071">
    <property type="entry name" value="SRCR DOMAIN-CONTAINING PROTEIN"/>
    <property type="match status" value="1"/>
</dbReference>
<dbReference type="InterPro" id="IPR034035">
    <property type="entry name" value="Astacin-like_dom"/>
</dbReference>
<dbReference type="PROSITE" id="PS00420">
    <property type="entry name" value="SRCR_1"/>
    <property type="match status" value="1"/>
</dbReference>
<dbReference type="GO" id="GO:0016020">
    <property type="term" value="C:membrane"/>
    <property type="evidence" value="ECO:0007669"/>
    <property type="project" value="UniProtKB-SubCell"/>
</dbReference>
<dbReference type="GO" id="GO:0008270">
    <property type="term" value="F:zinc ion binding"/>
    <property type="evidence" value="ECO:0007669"/>
    <property type="project" value="InterPro"/>
</dbReference>
<dbReference type="CDD" id="cd04280">
    <property type="entry name" value="ZnMc_astacin_like"/>
    <property type="match status" value="1"/>
</dbReference>
<dbReference type="SMART" id="SM00235">
    <property type="entry name" value="ZnMc"/>
    <property type="match status" value="1"/>
</dbReference>
<dbReference type="Gene3D" id="3.10.250.10">
    <property type="entry name" value="SRCR-like domain"/>
    <property type="match status" value="2"/>
</dbReference>
<comment type="caution">
    <text evidence="10">Lacks conserved residue(s) required for the propagation of feature annotation.</text>
</comment>
<comment type="subcellular location">
    <subcellularLocation>
        <location evidence="1">Membrane</location>
        <topology evidence="1">Single-pass membrane protein</topology>
    </subcellularLocation>
</comment>
<feature type="chain" id="PRO_5011824465" description="Metalloendopeptidase" evidence="11">
    <location>
        <begin position="19"/>
        <end position="588"/>
    </location>
</feature>
<dbReference type="EnsemblMetazoa" id="XM_019995481.1">
    <property type="protein sequence ID" value="XP_019851040.1"/>
    <property type="gene ID" value="LOC100641422"/>
</dbReference>
<feature type="compositionally biased region" description="Basic and acidic residues" evidence="12">
    <location>
        <begin position="40"/>
        <end position="107"/>
    </location>
</feature>
<keyword evidence="11" id="KW-0479">Metal-binding</keyword>
<sequence length="588" mass="66673">MNRITLFVLLLATIQVYSSPAALKRSWFDPEPRPNANNDPFKDNKSKDEYHIKDHGDYLKKNKKEDNKDDEFKSDIDDYKASPTAEDDKLTSELDHDRSNKLSDRPTVRTGLKKHNNDKGDKFSSELDRDNAAPTVTTPLKRPTDIIEGDIRLTPEQAAIFNRGGWKELVNSQAWYRNPAHNTKWSRTIVYTINGLAEEEEEALKTSMRQIERFTCLRFLEKYNIHPPYYIEFVDDGGCWSYIGRLPGAYARPQKISLSSGCNLAVPAEMIIHALGRFHEQSRPDRDEYIEILTENIESGFENNFLIQPAAETLSVPYDYLSVTHFGPKTFSKDGNDTIKSKKEGFKVYGQVNRMSYYDIQHINIEYCPERVMRLVNGGAPHEGTVEVFWNGQWGTICDIRFDKLDGDVICRYLGFPGLAVSVHKKAHFGEGTGQIVMNILDCLGNEDSPFSCKNTLGDERFCGNSEAAGVVCQKNIRLVGGEVIPDESAIGRLEVYFNSTWGTVCNDGFSTNAAVIACKQLGYATAMEFHPKFIDNFGYYNSTYPIVMYMVICDGSETMIQHCYSFPAPDDYCDHTKDVAIHCVNFN</sequence>
<keyword evidence="11" id="KW-0482">Metalloprotease</keyword>
<dbReference type="PANTHER" id="PTHR48071:SF18">
    <property type="entry name" value="DELETED IN MALIGNANT BRAIN TUMORS 1 PROTEIN-RELATED"/>
    <property type="match status" value="1"/>
</dbReference>
<evidence type="ECO:0000256" key="4">
    <source>
        <dbReference type="ARBA" id="ARBA00022737"/>
    </source>
</evidence>
<dbReference type="PROSITE" id="PS50287">
    <property type="entry name" value="SRCR_2"/>
    <property type="match status" value="2"/>
</dbReference>
<gene>
    <name evidence="15" type="primary">100641422</name>
</gene>
<keyword evidence="6" id="KW-0472">Membrane</keyword>
<dbReference type="GO" id="GO:0006508">
    <property type="term" value="P:proteolysis"/>
    <property type="evidence" value="ECO:0007669"/>
    <property type="project" value="UniProtKB-KW"/>
</dbReference>
<dbReference type="Proteomes" id="UP000007879">
    <property type="component" value="Unassembled WGS sequence"/>
</dbReference>
<evidence type="ECO:0000256" key="9">
    <source>
        <dbReference type="ARBA" id="ARBA00023180"/>
    </source>
</evidence>
<feature type="domain" description="SRCR" evidence="13">
    <location>
        <begin position="373"/>
        <end position="474"/>
    </location>
</feature>
<keyword evidence="11" id="KW-0645">Protease</keyword>
<keyword evidence="4" id="KW-0677">Repeat</keyword>
<dbReference type="Pfam" id="PF00530">
    <property type="entry name" value="SRCR"/>
    <property type="match status" value="2"/>
</dbReference>
<dbReference type="EnsemblMetazoa" id="Aqu2.1.33896_001">
    <property type="protein sequence ID" value="Aqu2.1.33896_001"/>
    <property type="gene ID" value="Aqu2.1.33896"/>
</dbReference>
<keyword evidence="5" id="KW-1133">Transmembrane helix</keyword>
<evidence type="ECO:0000256" key="11">
    <source>
        <dbReference type="RuleBase" id="RU361183"/>
    </source>
</evidence>
<dbReference type="PRINTS" id="PR00258">
    <property type="entry name" value="SPERACTRCPTR"/>
</dbReference>
<keyword evidence="11" id="KW-0378">Hydrolase</keyword>
<comment type="cofactor">
    <cofactor evidence="11">
        <name>Zn(2+)</name>
        <dbReference type="ChEBI" id="CHEBI:29105"/>
    </cofactor>
    <text evidence="11">Binds 1 zinc ion per subunit.</text>
</comment>
<evidence type="ECO:0000259" key="14">
    <source>
        <dbReference type="PROSITE" id="PS51864"/>
    </source>
</evidence>
<dbReference type="InterPro" id="IPR006026">
    <property type="entry name" value="Peptidase_Metallo"/>
</dbReference>
<evidence type="ECO:0000313" key="15">
    <source>
        <dbReference type="EnsemblMetazoa" id="Aqu2.1.33896_001"/>
    </source>
</evidence>
<evidence type="ECO:0000313" key="16">
    <source>
        <dbReference type="Proteomes" id="UP000007879"/>
    </source>
</evidence>
<dbReference type="SUPFAM" id="SSF56487">
    <property type="entry name" value="SRCR-like"/>
    <property type="match status" value="2"/>
</dbReference>
<name>A0A1X7V1Q9_AMPQE</name>
<evidence type="ECO:0000259" key="13">
    <source>
        <dbReference type="PROSITE" id="PS50287"/>
    </source>
</evidence>
<keyword evidence="11" id="KW-0862">Zinc</keyword>
<keyword evidence="7 10" id="KW-1015">Disulfide bond</keyword>
<dbReference type="InParanoid" id="A0A1X7V1Q9"/>
<evidence type="ECO:0000256" key="7">
    <source>
        <dbReference type="ARBA" id="ARBA00023157"/>
    </source>
</evidence>
<dbReference type="EC" id="3.4.24.-" evidence="11"/>
<feature type="domain" description="SRCR" evidence="13">
    <location>
        <begin position="477"/>
        <end position="585"/>
    </location>
</feature>
<evidence type="ECO:0000256" key="6">
    <source>
        <dbReference type="ARBA" id="ARBA00023136"/>
    </source>
</evidence>
<feature type="region of interest" description="Disordered" evidence="12">
    <location>
        <begin position="25"/>
        <end position="141"/>
    </location>
</feature>
<evidence type="ECO:0000256" key="8">
    <source>
        <dbReference type="ARBA" id="ARBA00023170"/>
    </source>
</evidence>
<dbReference type="PROSITE" id="PS51864">
    <property type="entry name" value="ASTACIN"/>
    <property type="match status" value="1"/>
</dbReference>
<dbReference type="FunFam" id="3.10.250.10:FF:000016">
    <property type="entry name" value="Scavenger receptor cysteine-rich protein type 12"/>
    <property type="match status" value="1"/>
</dbReference>
<feature type="signal peptide" evidence="11">
    <location>
        <begin position="1"/>
        <end position="18"/>
    </location>
</feature>
<feature type="domain" description="Peptidase M12A" evidence="14">
    <location>
        <begin position="173"/>
        <end position="369"/>
    </location>
</feature>
<accession>A0A1X7V1Q9</accession>
<keyword evidence="8" id="KW-0675">Receptor</keyword>
<dbReference type="OrthoDB" id="291007at2759"/>
<evidence type="ECO:0000256" key="1">
    <source>
        <dbReference type="ARBA" id="ARBA00004167"/>
    </source>
</evidence>
<dbReference type="AlphaFoldDB" id="A0A1X7V1Q9"/>
<organism evidence="15">
    <name type="scientific">Amphimedon queenslandica</name>
    <name type="common">Sponge</name>
    <dbReference type="NCBI Taxonomy" id="400682"/>
    <lineage>
        <taxon>Eukaryota</taxon>
        <taxon>Metazoa</taxon>
        <taxon>Porifera</taxon>
        <taxon>Demospongiae</taxon>
        <taxon>Heteroscleromorpha</taxon>
        <taxon>Haplosclerida</taxon>
        <taxon>Niphatidae</taxon>
        <taxon>Amphimedon</taxon>
    </lineage>
</organism>
<dbReference type="InterPro" id="IPR001190">
    <property type="entry name" value="SRCR"/>
</dbReference>
<dbReference type="InterPro" id="IPR036772">
    <property type="entry name" value="SRCR-like_dom_sf"/>
</dbReference>
<keyword evidence="3 11" id="KW-0732">Signal</keyword>
<dbReference type="InterPro" id="IPR024079">
    <property type="entry name" value="MetalloPept_cat_dom_sf"/>
</dbReference>
<keyword evidence="2" id="KW-0812">Transmembrane</keyword>
<dbReference type="eggNOG" id="KOG3714">
    <property type="taxonomic scope" value="Eukaryota"/>
</dbReference>
<evidence type="ECO:0000256" key="3">
    <source>
        <dbReference type="ARBA" id="ARBA00022729"/>
    </source>
</evidence>
<dbReference type="Gene3D" id="3.40.390.10">
    <property type="entry name" value="Collagenase (Catalytic Domain)"/>
    <property type="match status" value="1"/>
</dbReference>
<evidence type="ECO:0000256" key="10">
    <source>
        <dbReference type="PROSITE-ProRule" id="PRU00196"/>
    </source>
</evidence>
<dbReference type="FunFam" id="3.10.250.10:FF:000007">
    <property type="entry name" value="Soluble scavenger receptor cysteine-rich domain-containing protein SSC5D"/>
    <property type="match status" value="1"/>
</dbReference>
<dbReference type="InterPro" id="IPR001506">
    <property type="entry name" value="Peptidase_M12A"/>
</dbReference>
<dbReference type="SUPFAM" id="SSF55486">
    <property type="entry name" value="Metalloproteases ('zincins'), catalytic domain"/>
    <property type="match status" value="1"/>
</dbReference>
<keyword evidence="16" id="KW-1185">Reference proteome</keyword>
<dbReference type="GO" id="GO:0004222">
    <property type="term" value="F:metalloendopeptidase activity"/>
    <property type="evidence" value="ECO:0007669"/>
    <property type="project" value="UniProtKB-UniRule"/>
</dbReference>
<feature type="disulfide bond" evidence="10">
    <location>
        <begin position="554"/>
        <end position="564"/>
    </location>
</feature>
<protein>
    <recommendedName>
        <fullName evidence="11">Metalloendopeptidase</fullName>
        <ecNumber evidence="11">3.4.24.-</ecNumber>
    </recommendedName>
</protein>
<evidence type="ECO:0000256" key="2">
    <source>
        <dbReference type="ARBA" id="ARBA00022692"/>
    </source>
</evidence>
<dbReference type="KEGG" id="aqu:100641422"/>